<dbReference type="Proteomes" id="UP001066276">
    <property type="component" value="Chromosome 1_2"/>
</dbReference>
<dbReference type="AlphaFoldDB" id="A0AAV7VZV0"/>
<accession>A0AAV7VZV0</accession>
<protein>
    <submittedName>
        <fullName evidence="1">Uncharacterized protein</fullName>
    </submittedName>
</protein>
<dbReference type="EMBL" id="JANPWB010000002">
    <property type="protein sequence ID" value="KAJ1207229.1"/>
    <property type="molecule type" value="Genomic_DNA"/>
</dbReference>
<proteinExistence type="predicted"/>
<organism evidence="1 2">
    <name type="scientific">Pleurodeles waltl</name>
    <name type="common">Iberian ribbed newt</name>
    <dbReference type="NCBI Taxonomy" id="8319"/>
    <lineage>
        <taxon>Eukaryota</taxon>
        <taxon>Metazoa</taxon>
        <taxon>Chordata</taxon>
        <taxon>Craniata</taxon>
        <taxon>Vertebrata</taxon>
        <taxon>Euteleostomi</taxon>
        <taxon>Amphibia</taxon>
        <taxon>Batrachia</taxon>
        <taxon>Caudata</taxon>
        <taxon>Salamandroidea</taxon>
        <taxon>Salamandridae</taxon>
        <taxon>Pleurodelinae</taxon>
        <taxon>Pleurodeles</taxon>
    </lineage>
</organism>
<reference evidence="1" key="1">
    <citation type="journal article" date="2022" name="bioRxiv">
        <title>Sequencing and chromosome-scale assembly of the giantPleurodeles waltlgenome.</title>
        <authorList>
            <person name="Brown T."/>
            <person name="Elewa A."/>
            <person name="Iarovenko S."/>
            <person name="Subramanian E."/>
            <person name="Araus A.J."/>
            <person name="Petzold A."/>
            <person name="Susuki M."/>
            <person name="Suzuki K.-i.T."/>
            <person name="Hayashi T."/>
            <person name="Toyoda A."/>
            <person name="Oliveira C."/>
            <person name="Osipova E."/>
            <person name="Leigh N.D."/>
            <person name="Simon A."/>
            <person name="Yun M.H."/>
        </authorList>
    </citation>
    <scope>NUCLEOTIDE SEQUENCE</scope>
    <source>
        <strain evidence="1">20211129_DDA</strain>
        <tissue evidence="1">Liver</tissue>
    </source>
</reference>
<gene>
    <name evidence="1" type="ORF">NDU88_002621</name>
</gene>
<sequence length="92" mass="9821">MEDPRLEVRGRDTATGAADAGRCRYHTALLCHVRDSSASPPTQGVSRDRGVESRPCYLPGACAGRCRLDWKSCPEAGGEKSGCKDEDSPGLL</sequence>
<comment type="caution">
    <text evidence="1">The sequence shown here is derived from an EMBL/GenBank/DDBJ whole genome shotgun (WGS) entry which is preliminary data.</text>
</comment>
<keyword evidence="2" id="KW-1185">Reference proteome</keyword>
<evidence type="ECO:0000313" key="2">
    <source>
        <dbReference type="Proteomes" id="UP001066276"/>
    </source>
</evidence>
<name>A0AAV7VZV0_PLEWA</name>
<evidence type="ECO:0000313" key="1">
    <source>
        <dbReference type="EMBL" id="KAJ1207229.1"/>
    </source>
</evidence>